<dbReference type="SUPFAM" id="SSF53448">
    <property type="entry name" value="Nucleotide-diphospho-sugar transferases"/>
    <property type="match status" value="1"/>
</dbReference>
<dbReference type="GeneID" id="35122707"/>
<evidence type="ECO:0000313" key="3">
    <source>
        <dbReference type="EMBL" id="AUB55821.1"/>
    </source>
</evidence>
<gene>
    <name evidence="3" type="ORF">BK007_07285</name>
</gene>
<keyword evidence="3" id="KW-0808">Transferase</keyword>
<evidence type="ECO:0000313" key="4">
    <source>
        <dbReference type="Proteomes" id="UP000232806"/>
    </source>
</evidence>
<evidence type="ECO:0000256" key="1">
    <source>
        <dbReference type="SAM" id="Phobius"/>
    </source>
</evidence>
<dbReference type="CDD" id="cd04186">
    <property type="entry name" value="GT_2_like_c"/>
    <property type="match status" value="1"/>
</dbReference>
<dbReference type="Pfam" id="PF00535">
    <property type="entry name" value="Glycos_transf_2"/>
    <property type="match status" value="1"/>
</dbReference>
<dbReference type="EMBL" id="CP017766">
    <property type="protein sequence ID" value="AUB55821.1"/>
    <property type="molecule type" value="Genomic_DNA"/>
</dbReference>
<dbReference type="PANTHER" id="PTHR43179">
    <property type="entry name" value="RHAMNOSYLTRANSFERASE WBBL"/>
    <property type="match status" value="1"/>
</dbReference>
<dbReference type="InterPro" id="IPR001173">
    <property type="entry name" value="Glyco_trans_2-like"/>
</dbReference>
<protein>
    <submittedName>
        <fullName evidence="3">Glycosyl transferase family 2</fullName>
    </submittedName>
</protein>
<dbReference type="Proteomes" id="UP000232806">
    <property type="component" value="Chromosome"/>
</dbReference>
<sequence length="297" mass="34506">MDLSIIIVHYRTYELTKQAIESIISKDHPIHYEVFLVDNASHDGSLERLQEDFAREIETDLIKIIANNRNSGFANANNRAIQQSKARYVLLLNSDTVILKDCLSKCINHMEKDDNIGALGCKVLLPDGSLDRACRRSFPTFSVSFYRMIGLSRLFPKSKRFGKYNLTFLDENQTYEVDSLVGAFMMVRSDAIQEVGLLDEEFFMYGEDIDWCYRIKSGGWKVVYYSDAEIIHYKGGSNNKPVKPRLIYEFYRSMYLFYNKHYRDNYPFIITGITYTGIWGIYGLRIMLNRLNNALSK</sequence>
<dbReference type="Gene3D" id="3.90.550.10">
    <property type="entry name" value="Spore Coat Polysaccharide Biosynthesis Protein SpsA, Chain A"/>
    <property type="match status" value="1"/>
</dbReference>
<dbReference type="OrthoDB" id="46222at2157"/>
<proteinExistence type="predicted"/>
<keyword evidence="1" id="KW-1133">Transmembrane helix</keyword>
<feature type="transmembrane region" description="Helical" evidence="1">
    <location>
        <begin position="266"/>
        <end position="288"/>
    </location>
</feature>
<evidence type="ECO:0000259" key="2">
    <source>
        <dbReference type="Pfam" id="PF00535"/>
    </source>
</evidence>
<dbReference type="RefSeq" id="WP_100905800.1">
    <property type="nucleotide sequence ID" value="NZ_CP017766.1"/>
</dbReference>
<name>A0A2H4VCM0_9EURY</name>
<dbReference type="InterPro" id="IPR029044">
    <property type="entry name" value="Nucleotide-diphossugar_trans"/>
</dbReference>
<keyword evidence="1" id="KW-0812">Transmembrane</keyword>
<accession>A0A2H4VCM0</accession>
<dbReference type="GO" id="GO:0016740">
    <property type="term" value="F:transferase activity"/>
    <property type="evidence" value="ECO:0007669"/>
    <property type="project" value="UniProtKB-KW"/>
</dbReference>
<dbReference type="PANTHER" id="PTHR43179:SF7">
    <property type="entry name" value="RHAMNOSYLTRANSFERASE WBBL"/>
    <property type="match status" value="1"/>
</dbReference>
<organism evidence="3 4">
    <name type="scientific">Methanobacterium subterraneum</name>
    <dbReference type="NCBI Taxonomy" id="59277"/>
    <lineage>
        <taxon>Archaea</taxon>
        <taxon>Methanobacteriati</taxon>
        <taxon>Methanobacteriota</taxon>
        <taxon>Methanomada group</taxon>
        <taxon>Methanobacteria</taxon>
        <taxon>Methanobacteriales</taxon>
        <taxon>Methanobacteriaceae</taxon>
        <taxon>Methanobacterium</taxon>
    </lineage>
</organism>
<feature type="domain" description="Glycosyltransferase 2-like" evidence="2">
    <location>
        <begin position="4"/>
        <end position="160"/>
    </location>
</feature>
<keyword evidence="1" id="KW-0472">Membrane</keyword>
<dbReference type="AlphaFoldDB" id="A0A2H4VCM0"/>
<reference evidence="3 4" key="1">
    <citation type="submission" date="2016-10" db="EMBL/GenBank/DDBJ databases">
        <title>Comparative genomics between deep and shallow subseafloor isolates.</title>
        <authorList>
            <person name="Ishii S."/>
            <person name="Miller J.R."/>
            <person name="Sutton G."/>
            <person name="Suzuki S."/>
            <person name="Methe B."/>
            <person name="Inagaki F."/>
            <person name="Imachi H."/>
        </authorList>
    </citation>
    <scope>NUCLEOTIDE SEQUENCE [LARGE SCALE GENOMIC DNA]</scope>
    <source>
        <strain evidence="3 4">MO-MB1</strain>
    </source>
</reference>